<dbReference type="PANTHER" id="PTHR34700:SF4">
    <property type="entry name" value="PHAGE-LIKE ELEMENT PBSX PROTEIN XKDP"/>
    <property type="match status" value="1"/>
</dbReference>
<dbReference type="InterPro" id="IPR052196">
    <property type="entry name" value="Bact_Kbp"/>
</dbReference>
<dbReference type="InterPro" id="IPR036779">
    <property type="entry name" value="LysM_dom_sf"/>
</dbReference>
<feature type="non-terminal residue" evidence="2">
    <location>
        <position position="1"/>
    </location>
</feature>
<dbReference type="EMBL" id="JAFIRR010000267">
    <property type="protein sequence ID" value="MCO6419989.1"/>
    <property type="molecule type" value="Genomic_DNA"/>
</dbReference>
<dbReference type="Gene3D" id="2.60.40.10">
    <property type="entry name" value="Immunoglobulins"/>
    <property type="match status" value="1"/>
</dbReference>
<dbReference type="Pfam" id="PF01476">
    <property type="entry name" value="LysM"/>
    <property type="match status" value="1"/>
</dbReference>
<protein>
    <submittedName>
        <fullName evidence="2">LysM peptidoglycan-binding domain-containing protein</fullName>
    </submittedName>
</protein>
<accession>A0ABT1DDK7</accession>
<evidence type="ECO:0000313" key="3">
    <source>
        <dbReference type="Proteomes" id="UP001523392"/>
    </source>
</evidence>
<comment type="caution">
    <text evidence="2">The sequence shown here is derived from an EMBL/GenBank/DDBJ whole genome shotgun (WGS) entry which is preliminary data.</text>
</comment>
<evidence type="ECO:0000313" key="2">
    <source>
        <dbReference type="EMBL" id="MCO6419989.1"/>
    </source>
</evidence>
<dbReference type="PANTHER" id="PTHR34700">
    <property type="entry name" value="POTASSIUM BINDING PROTEIN KBP"/>
    <property type="match status" value="1"/>
</dbReference>
<organism evidence="2 3">
    <name type="scientific">Siccirubricoccus soli</name>
    <dbReference type="NCBI Taxonomy" id="2899147"/>
    <lineage>
        <taxon>Bacteria</taxon>
        <taxon>Pseudomonadati</taxon>
        <taxon>Pseudomonadota</taxon>
        <taxon>Alphaproteobacteria</taxon>
        <taxon>Acetobacterales</taxon>
        <taxon>Roseomonadaceae</taxon>
        <taxon>Siccirubricoccus</taxon>
    </lineage>
</organism>
<dbReference type="InterPro" id="IPR018392">
    <property type="entry name" value="LysM"/>
</dbReference>
<reference evidence="2 3" key="1">
    <citation type="submission" date="2021-12" db="EMBL/GenBank/DDBJ databases">
        <title>Siccirubricoccus leaddurans sp. nov., a high concentration Zn2+ tolerance bacterium.</title>
        <authorList>
            <person name="Cao Y."/>
        </authorList>
    </citation>
    <scope>NUCLEOTIDE SEQUENCE [LARGE SCALE GENOMIC DNA]</scope>
    <source>
        <strain evidence="2 3">KC 17139</strain>
    </source>
</reference>
<feature type="domain" description="LysM" evidence="1">
    <location>
        <begin position="129"/>
        <end position="178"/>
    </location>
</feature>
<sequence>PAPQARALLLPPTAGSAAAPRLLQGEVPAGEPARRRLELDVVDYDEAGAMRFAGSAAPGARVRVYVGTEHAGDAVADAAGRWQLAPEHQPAIGRHTLRVDQLADAGSVAARIEVPFQRDRIEEGAVVDGRTVVQPGSNLWRIARRAYGRGVRYTVIYQANRDQIRDPRLIYPGQVFQVPEAVVPAAATPTAAVPPSASRSR</sequence>
<dbReference type="InterPro" id="IPR013783">
    <property type="entry name" value="Ig-like_fold"/>
</dbReference>
<keyword evidence="3" id="KW-1185">Reference proteome</keyword>
<dbReference type="Gene3D" id="3.10.350.10">
    <property type="entry name" value="LysM domain"/>
    <property type="match status" value="1"/>
</dbReference>
<dbReference type="Proteomes" id="UP001523392">
    <property type="component" value="Unassembled WGS sequence"/>
</dbReference>
<dbReference type="SUPFAM" id="SSF54106">
    <property type="entry name" value="LysM domain"/>
    <property type="match status" value="1"/>
</dbReference>
<dbReference type="RefSeq" id="WP_252956658.1">
    <property type="nucleotide sequence ID" value="NZ_JAFIRR010000267.1"/>
</dbReference>
<dbReference type="PROSITE" id="PS51782">
    <property type="entry name" value="LYSM"/>
    <property type="match status" value="1"/>
</dbReference>
<name>A0ABT1DDK7_9PROT</name>
<evidence type="ECO:0000259" key="1">
    <source>
        <dbReference type="PROSITE" id="PS51782"/>
    </source>
</evidence>
<gene>
    <name evidence="2" type="ORF">JYK14_28060</name>
</gene>
<dbReference type="CDD" id="cd00118">
    <property type="entry name" value="LysM"/>
    <property type="match status" value="1"/>
</dbReference>
<dbReference type="SMART" id="SM00257">
    <property type="entry name" value="LysM"/>
    <property type="match status" value="1"/>
</dbReference>
<proteinExistence type="predicted"/>